<evidence type="ECO:0000256" key="2">
    <source>
        <dbReference type="ARBA" id="ARBA00022729"/>
    </source>
</evidence>
<keyword evidence="3" id="KW-0472">Membrane</keyword>
<evidence type="ECO:0000256" key="1">
    <source>
        <dbReference type="ARBA" id="ARBA00004613"/>
    </source>
</evidence>
<accession>A0ABU7PB65</accession>
<evidence type="ECO:0000313" key="5">
    <source>
        <dbReference type="EMBL" id="MEE4543059.1"/>
    </source>
</evidence>
<dbReference type="RefSeq" id="WP_330795151.1">
    <property type="nucleotide sequence ID" value="NZ_JAZEWV010000009.1"/>
</dbReference>
<proteinExistence type="predicted"/>
<gene>
    <name evidence="5" type="ORF">V2S66_13910</name>
</gene>
<dbReference type="PANTHER" id="PTHR34216">
    <property type="match status" value="1"/>
</dbReference>
<dbReference type="InterPro" id="IPR011330">
    <property type="entry name" value="Glyco_hydro/deAcase_b/a-brl"/>
</dbReference>
<name>A0ABU7PB65_9ACTN</name>
<keyword evidence="3" id="KW-0812">Transmembrane</keyword>
<protein>
    <submittedName>
        <fullName evidence="5">Polysaccharide deacetylase family protein</fullName>
    </submittedName>
</protein>
<comment type="subcellular location">
    <subcellularLocation>
        <location evidence="1">Secreted</location>
    </subcellularLocation>
</comment>
<dbReference type="InterPro" id="IPR002509">
    <property type="entry name" value="NODB_dom"/>
</dbReference>
<dbReference type="Pfam" id="PF01522">
    <property type="entry name" value="Polysacc_deac_1"/>
    <property type="match status" value="1"/>
</dbReference>
<dbReference type="PANTHER" id="PTHR34216:SF3">
    <property type="entry name" value="POLY-BETA-1,6-N-ACETYL-D-GLUCOSAMINE N-DEACETYLASE"/>
    <property type="match status" value="1"/>
</dbReference>
<dbReference type="EMBL" id="JAZEWV010000009">
    <property type="protein sequence ID" value="MEE4543059.1"/>
    <property type="molecule type" value="Genomic_DNA"/>
</dbReference>
<feature type="domain" description="NodB homology" evidence="4">
    <location>
        <begin position="136"/>
        <end position="280"/>
    </location>
</feature>
<feature type="transmembrane region" description="Helical" evidence="3">
    <location>
        <begin position="21"/>
        <end position="43"/>
    </location>
</feature>
<evidence type="ECO:0000313" key="6">
    <source>
        <dbReference type="Proteomes" id="UP001344658"/>
    </source>
</evidence>
<dbReference type="InterPro" id="IPR051398">
    <property type="entry name" value="Polysacch_Deacetylase"/>
</dbReference>
<reference evidence="5 6" key="1">
    <citation type="submission" date="2023-12" db="EMBL/GenBank/DDBJ databases">
        <title>Streptomyces sp. V4-01.</title>
        <authorList>
            <person name="Somphong A."/>
            <person name="Phongsopitanun W."/>
        </authorList>
    </citation>
    <scope>NUCLEOTIDE SEQUENCE [LARGE SCALE GENOMIC DNA]</scope>
    <source>
        <strain evidence="5 6">V4-01</strain>
    </source>
</reference>
<dbReference type="Proteomes" id="UP001344658">
    <property type="component" value="Unassembled WGS sequence"/>
</dbReference>
<dbReference type="Gene3D" id="3.20.20.370">
    <property type="entry name" value="Glycoside hydrolase/deacetylase"/>
    <property type="match status" value="1"/>
</dbReference>
<evidence type="ECO:0000259" key="4">
    <source>
        <dbReference type="Pfam" id="PF01522"/>
    </source>
</evidence>
<dbReference type="SUPFAM" id="SSF88713">
    <property type="entry name" value="Glycoside hydrolase/deacetylase"/>
    <property type="match status" value="1"/>
</dbReference>
<evidence type="ECO:0000256" key="3">
    <source>
        <dbReference type="SAM" id="Phobius"/>
    </source>
</evidence>
<comment type="caution">
    <text evidence="5">The sequence shown here is derived from an EMBL/GenBank/DDBJ whole genome shotgun (WGS) entry which is preliminary data.</text>
</comment>
<organism evidence="5 6">
    <name type="scientific">Actinacidiphila polyblastidii</name>
    <dbReference type="NCBI Taxonomy" id="3110430"/>
    <lineage>
        <taxon>Bacteria</taxon>
        <taxon>Bacillati</taxon>
        <taxon>Actinomycetota</taxon>
        <taxon>Actinomycetes</taxon>
        <taxon>Kitasatosporales</taxon>
        <taxon>Streptomycetaceae</taxon>
        <taxon>Actinacidiphila</taxon>
    </lineage>
</organism>
<keyword evidence="6" id="KW-1185">Reference proteome</keyword>
<sequence length="706" mass="75748">MTSLTSVATRRPHRGRGAGHWPVRVLLVALALAVIALPFYAAAEYYQYQKYMSPQSALPAEHLSGAEVAAWTRSAKELPATGAPVVLTYHDISPHSSSPYVVTPAAFDAQLAALEKAGYRTLTAEEFATYLRGGVAPPRSVLITFDDGTNGLWVYGDRILARHHMHATSFLITGRVDHDRPYYLTWHEIKRMADSGRWDFQDHTQDSHRREPVDAAGHLGSMLANRLWLPEQHRLETVTEYEARVERDISGSVHDITGHGLPKPLLFAFPFSEATDRANVSAPALTAQQMLEKHFLATMSDVSSRPLTASRRAAAAHTVQRLEVLKSTTPGQLLDRIAAWLQVPPSAADPLSTPTQWVNSDRKQATSLDAFTGRVTPAAGAQYVAADYRPLNSLDWTGYRVTATLNSLGNGTNQGAVTVRTGSLEAVTVSVSQGTLSLLIGDRRVAAKSMPAAPTHSLSVTVSGKTTTATVDDTHTVRWTSKLTGADLTGGVGIRVGINRRTADWPSFASLRIAPAQSDAATTWPRSASGQQPVSDAALLDPAGTWLSAPGVAAPLRVSDSGIEPRNGLDLSAYGAYEPDRTGGWTGYTVSATVGRLTGDGVSGAVWVRVGSPLAISVQVARDRLQVFSGDADEQQLVGERTLPEGSAHRLAVEVTGSSTVITVDGQRRMTLLAKGETGGVAFSAYRDLTRRSWPELTDATVSESV</sequence>
<keyword evidence="3" id="KW-1133">Transmembrane helix</keyword>
<keyword evidence="2" id="KW-0732">Signal</keyword>